<dbReference type="InterPro" id="IPR020018">
    <property type="entry name" value="Motility-assoc_lipoprot_GldH"/>
</dbReference>
<sequence length="161" mass="18413">MKVRTSLALLGMALLLISCDKKSVFDEYKSVGNAWHKDSIVSFDLPKMDPSKKYNLFLNVRDNNDFPFDNLFLIVSMEQPNHKVKVDTLEYKMANPDGTLMGDGFTDVKESKLYYKENYSFSQKGTYKVHIQQALRETGKVPGVERLKGITEVGFRVETTE</sequence>
<gene>
    <name evidence="1" type="primary">gldH</name>
    <name evidence="1" type="ORF">EQG61_03015</name>
</gene>
<reference evidence="2" key="1">
    <citation type="submission" date="2019-01" db="EMBL/GenBank/DDBJ databases">
        <title>Cytophagaceae bacterium strain CAR-16.</title>
        <authorList>
            <person name="Chen W.-M."/>
        </authorList>
    </citation>
    <scope>NUCLEOTIDE SEQUENCE [LARGE SCALE GENOMIC DNA]</scope>
    <source>
        <strain evidence="2">WWJ-16</strain>
    </source>
</reference>
<organism evidence="1 2">
    <name type="scientific">Flavobacterium stagni</name>
    <dbReference type="NCBI Taxonomy" id="2506421"/>
    <lineage>
        <taxon>Bacteria</taxon>
        <taxon>Pseudomonadati</taxon>
        <taxon>Bacteroidota</taxon>
        <taxon>Flavobacteriia</taxon>
        <taxon>Flavobacteriales</taxon>
        <taxon>Flavobacteriaceae</taxon>
        <taxon>Flavobacterium</taxon>
    </lineage>
</organism>
<dbReference type="OrthoDB" id="982482at2"/>
<accession>A0A4Q1KDU3</accession>
<evidence type="ECO:0000313" key="1">
    <source>
        <dbReference type="EMBL" id="RXR24433.1"/>
    </source>
</evidence>
<evidence type="ECO:0000313" key="2">
    <source>
        <dbReference type="Proteomes" id="UP000289857"/>
    </source>
</evidence>
<dbReference type="AlphaFoldDB" id="A0A4Q1KDU3"/>
<dbReference type="PROSITE" id="PS51257">
    <property type="entry name" value="PROKAR_LIPOPROTEIN"/>
    <property type="match status" value="1"/>
</dbReference>
<keyword evidence="2" id="KW-1185">Reference proteome</keyword>
<dbReference type="Proteomes" id="UP000289857">
    <property type="component" value="Unassembled WGS sequence"/>
</dbReference>
<comment type="caution">
    <text evidence="1">The sequence shown here is derived from an EMBL/GenBank/DDBJ whole genome shotgun (WGS) entry which is preliminary data.</text>
</comment>
<name>A0A4Q1KDU3_9FLAO</name>
<dbReference type="RefSeq" id="WP_129460409.1">
    <property type="nucleotide sequence ID" value="NZ_SBKN01000001.1"/>
</dbReference>
<dbReference type="EMBL" id="SBKN01000001">
    <property type="protein sequence ID" value="RXR24433.1"/>
    <property type="molecule type" value="Genomic_DNA"/>
</dbReference>
<dbReference type="Pfam" id="PF14109">
    <property type="entry name" value="GldH_lipo"/>
    <property type="match status" value="1"/>
</dbReference>
<proteinExistence type="predicted"/>
<keyword evidence="1" id="KW-0449">Lipoprotein</keyword>
<protein>
    <submittedName>
        <fullName evidence="1">Gliding motility lipoprotein GldH</fullName>
    </submittedName>
</protein>
<dbReference type="NCBIfam" id="TIGR03511">
    <property type="entry name" value="GldH_lipo"/>
    <property type="match status" value="1"/>
</dbReference>